<reference evidence="3" key="1">
    <citation type="journal article" date="2020" name="Phytopathology">
        <title>Genome Sequence Resources of Colletotrichum truncatum, C. plurivorum, C. musicola, and C. sojae: Four Species Pathogenic to Soybean (Glycine max).</title>
        <authorList>
            <person name="Rogerio F."/>
            <person name="Boufleur T.R."/>
            <person name="Ciampi-Guillardi M."/>
            <person name="Sukno S.A."/>
            <person name="Thon M.R."/>
            <person name="Massola Junior N.S."/>
            <person name="Baroncelli R."/>
        </authorList>
    </citation>
    <scope>NUCLEOTIDE SEQUENCE</scope>
    <source>
        <strain evidence="3">LFN0074</strain>
    </source>
</reference>
<proteinExistence type="predicted"/>
<feature type="compositionally biased region" description="Basic and acidic residues" evidence="1">
    <location>
        <begin position="10"/>
        <end position="22"/>
    </location>
</feature>
<dbReference type="AlphaFoldDB" id="A0A8H6KMA2"/>
<dbReference type="InterPro" id="IPR052895">
    <property type="entry name" value="HetReg/Transcr_Mod"/>
</dbReference>
<feature type="region of interest" description="Disordered" evidence="1">
    <location>
        <begin position="1"/>
        <end position="31"/>
    </location>
</feature>
<dbReference type="InterPro" id="IPR010730">
    <property type="entry name" value="HET"/>
</dbReference>
<evidence type="ECO:0000313" key="4">
    <source>
        <dbReference type="Proteomes" id="UP000639643"/>
    </source>
</evidence>
<dbReference type="PANTHER" id="PTHR24148">
    <property type="entry name" value="ANKYRIN REPEAT DOMAIN-CONTAINING PROTEIN 39 HOMOLOG-RELATED"/>
    <property type="match status" value="1"/>
</dbReference>
<dbReference type="PANTHER" id="PTHR24148:SF82">
    <property type="entry name" value="HETEROKARYON INCOMPATIBILITY DOMAIN-CONTAINING PROTEIN"/>
    <property type="match status" value="1"/>
</dbReference>
<dbReference type="Proteomes" id="UP000639643">
    <property type="component" value="Unassembled WGS sequence"/>
</dbReference>
<gene>
    <name evidence="3" type="ORF">CMUS01_06284</name>
</gene>
<dbReference type="EMBL" id="WIGM01000202">
    <property type="protein sequence ID" value="KAF6834102.1"/>
    <property type="molecule type" value="Genomic_DNA"/>
</dbReference>
<evidence type="ECO:0000259" key="2">
    <source>
        <dbReference type="Pfam" id="PF06985"/>
    </source>
</evidence>
<comment type="caution">
    <text evidence="3">The sequence shown here is derived from an EMBL/GenBank/DDBJ whole genome shotgun (WGS) entry which is preliminary data.</text>
</comment>
<name>A0A8H6KMA2_9PEZI</name>
<evidence type="ECO:0000256" key="1">
    <source>
        <dbReference type="SAM" id="MobiDB-lite"/>
    </source>
</evidence>
<organism evidence="3 4">
    <name type="scientific">Colletotrichum musicola</name>
    <dbReference type="NCBI Taxonomy" id="2175873"/>
    <lineage>
        <taxon>Eukaryota</taxon>
        <taxon>Fungi</taxon>
        <taxon>Dikarya</taxon>
        <taxon>Ascomycota</taxon>
        <taxon>Pezizomycotina</taxon>
        <taxon>Sordariomycetes</taxon>
        <taxon>Hypocreomycetidae</taxon>
        <taxon>Glomerellales</taxon>
        <taxon>Glomerellaceae</taxon>
        <taxon>Colletotrichum</taxon>
        <taxon>Colletotrichum orchidearum species complex</taxon>
    </lineage>
</organism>
<evidence type="ECO:0000313" key="3">
    <source>
        <dbReference type="EMBL" id="KAF6834102.1"/>
    </source>
</evidence>
<dbReference type="Pfam" id="PF06985">
    <property type="entry name" value="HET"/>
    <property type="match status" value="1"/>
</dbReference>
<accession>A0A8H6KMA2</accession>
<sequence length="900" mass="103021">MFNWHGPTCRRPDTTIHIDDHPQAGQAGDVSAEPRGKALLAEGATESARKTQKSQESTPVLYEPLQARKIRTLELLPGDFDDPIRCNIRTVDLALKPEFEALSYTWANENGDASKSEKIFVGDRHDILSGTANCVNALRRLRFPKTSNTSRELWVDAICINQENIQERSHQVGIMQYIYATALRVLIYLGEDPADPSPRTSAPWLYHNHGNTLNLHADLSNRPYFFRTWVIQEIASARSAWVLCGPRGARWPDFLDTAQKNRTRKSHPWLRLVAQPRHREMKELYGMLLATSKCKASDPRDKVFALLSLFVGANDAGVAADYSLSYAQVFAGTTAFILAHNLKDWHKIFAMVDSSRSSNLPSWAVDWSSPLCQAISKPLHPISSHRSRSAGCKARFLRNGELVLRGHLLAQLGDCVVTGEATATGPPGIGSHVQYMPGVSIHEREARLKDIPWAQMNDRLFVVSGLPNHVLALRPLKDTDKHTFVTIFDLPLFDNQVNLAHTLDRRVMLLVSTWNEMFRVGSFAWSKAKMWNHIKETCYLVVHFWRLEQNFIRENTWLGRREVPGWKQRSIRETSKSLELKQSHLNDLRKALRSNMATRQNALNPESRPRPLMLPREIGLSHLTGGVVRSVHFDEDLTHPVCLNRDLLMPSILEEEMKTFLIQAFWDYGTTASFSYEHIGRSVKWHSEYLRDPSLHSFRDLFFKTFGLRLNTDAAISPRWLMSKLLGQTLEAKVAVFDKLLQSRDRKTEQRLDAQSMLLWMKNRLNIQPEIPSIDGIPWNVRKETWASSFMELWESWAMDIPTDETGYDSLQSDAGNTMGDDFGESIESDTDADKAFLEHSVDGKTWGILLDLVRETEQHLLPLEELFTTDYHDIFEFAEWNKTRLKCRREPKWEDVHIV</sequence>
<keyword evidence="4" id="KW-1185">Reference proteome</keyword>
<feature type="domain" description="Heterokaryon incompatibility" evidence="2">
    <location>
        <begin position="99"/>
        <end position="233"/>
    </location>
</feature>
<protein>
    <recommendedName>
        <fullName evidence="2">Heterokaryon incompatibility domain-containing protein</fullName>
    </recommendedName>
</protein>
<dbReference type="OrthoDB" id="4850135at2759"/>